<dbReference type="Pfam" id="PF20434">
    <property type="entry name" value="BD-FAE"/>
    <property type="match status" value="1"/>
</dbReference>
<feature type="region of interest" description="C-terminal hotdog fold" evidence="7">
    <location>
        <begin position="1422"/>
        <end position="1574"/>
    </location>
</feature>
<dbReference type="Gene3D" id="3.40.50.150">
    <property type="entry name" value="Vaccinia Virus protein VP39"/>
    <property type="match status" value="1"/>
</dbReference>
<dbReference type="InterPro" id="IPR049551">
    <property type="entry name" value="PKS_DH_C"/>
</dbReference>
<dbReference type="GO" id="GO:0044550">
    <property type="term" value="P:secondary metabolite biosynthetic process"/>
    <property type="evidence" value="ECO:0007669"/>
    <property type="project" value="TreeGrafter"/>
</dbReference>
<dbReference type="Pfam" id="PF14765">
    <property type="entry name" value="PS-DH"/>
    <property type="match status" value="1"/>
</dbReference>
<dbReference type="SUPFAM" id="SSF53474">
    <property type="entry name" value="alpha/beta-Hydrolases"/>
    <property type="match status" value="1"/>
</dbReference>
<evidence type="ECO:0000259" key="11">
    <source>
        <dbReference type="PROSITE" id="PS52019"/>
    </source>
</evidence>
<dbReference type="GO" id="GO:0004312">
    <property type="term" value="F:fatty acid synthase activity"/>
    <property type="evidence" value="ECO:0007669"/>
    <property type="project" value="TreeGrafter"/>
</dbReference>
<dbReference type="PANTHER" id="PTHR43775">
    <property type="entry name" value="FATTY ACID SYNTHASE"/>
    <property type="match status" value="1"/>
</dbReference>
<dbReference type="InterPro" id="IPR050091">
    <property type="entry name" value="PKS_NRPS_Biosynth_Enz"/>
</dbReference>
<dbReference type="Proteomes" id="UP000178129">
    <property type="component" value="Unassembled WGS sequence"/>
</dbReference>
<dbReference type="InterPro" id="IPR006162">
    <property type="entry name" value="Ppantetheine_attach_site"/>
</dbReference>
<feature type="active site" description="Proton acceptor; for dehydratase activity" evidence="7">
    <location>
        <position position="1296"/>
    </location>
</feature>
<dbReference type="Pfam" id="PF02801">
    <property type="entry name" value="Ketoacyl-synt_C"/>
    <property type="match status" value="1"/>
</dbReference>
<dbReference type="SUPFAM" id="SSF47336">
    <property type="entry name" value="ACP-like"/>
    <property type="match status" value="1"/>
</dbReference>
<keyword evidence="13" id="KW-1185">Reference proteome</keyword>
<feature type="region of interest" description="Disordered" evidence="8">
    <location>
        <begin position="1742"/>
        <end position="1766"/>
    </location>
</feature>
<feature type="region of interest" description="Disordered" evidence="8">
    <location>
        <begin position="1580"/>
        <end position="1629"/>
    </location>
</feature>
<evidence type="ECO:0000256" key="2">
    <source>
        <dbReference type="ARBA" id="ARBA00022450"/>
    </source>
</evidence>
<dbReference type="InterPro" id="IPR001227">
    <property type="entry name" value="Ac_transferase_dom_sf"/>
</dbReference>
<dbReference type="InParanoid" id="A0A1E1LPT9"/>
<evidence type="ECO:0000256" key="8">
    <source>
        <dbReference type="SAM" id="MobiDB-lite"/>
    </source>
</evidence>
<dbReference type="Gene3D" id="1.10.1200.10">
    <property type="entry name" value="ACP-like"/>
    <property type="match status" value="1"/>
</dbReference>
<dbReference type="Gene3D" id="3.30.70.3290">
    <property type="match status" value="1"/>
</dbReference>
<dbReference type="InterPro" id="IPR014043">
    <property type="entry name" value="Acyl_transferase_dom"/>
</dbReference>
<dbReference type="InterPro" id="IPR016039">
    <property type="entry name" value="Thiolase-like"/>
</dbReference>
<evidence type="ECO:0000256" key="7">
    <source>
        <dbReference type="PROSITE-ProRule" id="PRU01363"/>
    </source>
</evidence>
<name>A0A1E1LPT9_9HELO</name>
<dbReference type="Pfam" id="PF16197">
    <property type="entry name" value="KAsynt_C_assoc"/>
    <property type="match status" value="1"/>
</dbReference>
<dbReference type="InterPro" id="IPR014031">
    <property type="entry name" value="Ketoacyl_synth_C"/>
</dbReference>
<evidence type="ECO:0000256" key="5">
    <source>
        <dbReference type="ARBA" id="ARBA00022679"/>
    </source>
</evidence>
<keyword evidence="5" id="KW-0808">Transferase</keyword>
<dbReference type="Pfam" id="PF18558">
    <property type="entry name" value="HTH_51"/>
    <property type="match status" value="1"/>
</dbReference>
<dbReference type="InterPro" id="IPR041068">
    <property type="entry name" value="HTH_51"/>
</dbReference>
<dbReference type="GO" id="GO:0032259">
    <property type="term" value="P:methylation"/>
    <property type="evidence" value="ECO:0007669"/>
    <property type="project" value="UniProtKB-KW"/>
</dbReference>
<dbReference type="PROSITE" id="PS52004">
    <property type="entry name" value="KS3_2"/>
    <property type="match status" value="1"/>
</dbReference>
<dbReference type="InterPro" id="IPR020841">
    <property type="entry name" value="PKS_Beta-ketoAc_synthase_dom"/>
</dbReference>
<dbReference type="GO" id="GO:0008168">
    <property type="term" value="F:methyltransferase activity"/>
    <property type="evidence" value="ECO:0007669"/>
    <property type="project" value="UniProtKB-KW"/>
</dbReference>
<keyword evidence="2" id="KW-0596">Phosphopantetheine</keyword>
<dbReference type="CDD" id="cd00833">
    <property type="entry name" value="PKS"/>
    <property type="match status" value="1"/>
</dbReference>
<dbReference type="InterPro" id="IPR049900">
    <property type="entry name" value="PKS_mFAS_DH"/>
</dbReference>
<feature type="compositionally biased region" description="Polar residues" evidence="8">
    <location>
        <begin position="1645"/>
        <end position="1654"/>
    </location>
</feature>
<gene>
    <name evidence="12" type="primary">PKS4</name>
    <name evidence="12" type="ORF">RCO7_12015</name>
</gene>
<keyword evidence="6" id="KW-0511">Multifunctional enzyme</keyword>
<evidence type="ECO:0000259" key="9">
    <source>
        <dbReference type="PROSITE" id="PS50075"/>
    </source>
</evidence>
<dbReference type="GO" id="GO:0004315">
    <property type="term" value="F:3-oxoacyl-[acyl-carrier-protein] synthase activity"/>
    <property type="evidence" value="ECO:0007669"/>
    <property type="project" value="InterPro"/>
</dbReference>
<accession>A0A1E1LPT9</accession>
<dbReference type="InterPro" id="IPR016036">
    <property type="entry name" value="Malonyl_transacylase_ACP-bd"/>
</dbReference>
<proteinExistence type="predicted"/>
<protein>
    <submittedName>
        <fullName evidence="12">Related to polyketide synthase</fullName>
    </submittedName>
</protein>
<feature type="compositionally biased region" description="Low complexity" evidence="8">
    <location>
        <begin position="1750"/>
        <end position="1761"/>
    </location>
</feature>
<dbReference type="InterPro" id="IPR036736">
    <property type="entry name" value="ACP-like_sf"/>
</dbReference>
<dbReference type="SUPFAM" id="SSF53335">
    <property type="entry name" value="S-adenosyl-L-methionine-dependent methyltransferases"/>
    <property type="match status" value="1"/>
</dbReference>
<dbReference type="Gene3D" id="3.40.47.10">
    <property type="match status" value="1"/>
</dbReference>
<dbReference type="Gene3D" id="3.40.366.10">
    <property type="entry name" value="Malonyl-Coenzyme A Acyl Carrier Protein, domain 2"/>
    <property type="match status" value="2"/>
</dbReference>
<dbReference type="GO" id="GO:0006633">
    <property type="term" value="P:fatty acid biosynthetic process"/>
    <property type="evidence" value="ECO:0007669"/>
    <property type="project" value="InterPro"/>
</dbReference>
<dbReference type="InterPro" id="IPR029063">
    <property type="entry name" value="SAM-dependent_MTases_sf"/>
</dbReference>
<feature type="compositionally biased region" description="Basic and acidic residues" evidence="8">
    <location>
        <begin position="1610"/>
        <end position="1624"/>
    </location>
</feature>
<comment type="caution">
    <text evidence="12">The sequence shown here is derived from an EMBL/GenBank/DDBJ whole genome shotgun (WGS) entry which is preliminary data.</text>
</comment>
<dbReference type="Pfam" id="PF08242">
    <property type="entry name" value="Methyltransf_12"/>
    <property type="match status" value="1"/>
</dbReference>
<dbReference type="Pfam" id="PF16073">
    <property type="entry name" value="SAT"/>
    <property type="match status" value="1"/>
</dbReference>
<organism evidence="12 13">
    <name type="scientific">Rhynchosporium graminicola</name>
    <dbReference type="NCBI Taxonomy" id="2792576"/>
    <lineage>
        <taxon>Eukaryota</taxon>
        <taxon>Fungi</taxon>
        <taxon>Dikarya</taxon>
        <taxon>Ascomycota</taxon>
        <taxon>Pezizomycotina</taxon>
        <taxon>Leotiomycetes</taxon>
        <taxon>Helotiales</taxon>
        <taxon>Ploettnerulaceae</taxon>
        <taxon>Rhynchosporium</taxon>
    </lineage>
</organism>
<dbReference type="Pfam" id="PF00698">
    <property type="entry name" value="Acyl_transf_1"/>
    <property type="match status" value="1"/>
</dbReference>
<dbReference type="InterPro" id="IPR018201">
    <property type="entry name" value="Ketoacyl_synth_AS"/>
</dbReference>
<evidence type="ECO:0000313" key="13">
    <source>
        <dbReference type="Proteomes" id="UP000178129"/>
    </source>
</evidence>
<dbReference type="InterPro" id="IPR016035">
    <property type="entry name" value="Acyl_Trfase/lysoPLipase"/>
</dbReference>
<dbReference type="InterPro" id="IPR032088">
    <property type="entry name" value="SAT"/>
</dbReference>
<evidence type="ECO:0000256" key="1">
    <source>
        <dbReference type="ARBA" id="ARBA00004721"/>
    </source>
</evidence>
<dbReference type="InterPro" id="IPR032821">
    <property type="entry name" value="PKS_assoc"/>
</dbReference>
<dbReference type="Pfam" id="PF00550">
    <property type="entry name" value="PP-binding"/>
    <property type="match status" value="1"/>
</dbReference>
<keyword evidence="4" id="KW-0489">Methyltransferase</keyword>
<dbReference type="SUPFAM" id="SSF55048">
    <property type="entry name" value="Probable ACP-binding domain of malonyl-CoA ACP transacylase"/>
    <property type="match status" value="1"/>
</dbReference>
<dbReference type="InterPro" id="IPR014030">
    <property type="entry name" value="Ketoacyl_synth_N"/>
</dbReference>
<feature type="domain" description="PKS/mFAS DH" evidence="11">
    <location>
        <begin position="1261"/>
        <end position="1574"/>
    </location>
</feature>
<reference evidence="13" key="1">
    <citation type="submission" date="2016-03" db="EMBL/GenBank/DDBJ databases">
        <authorList>
            <person name="Ploux O."/>
        </authorList>
    </citation>
    <scope>NUCLEOTIDE SEQUENCE [LARGE SCALE GENOMIC DNA]</scope>
    <source>
        <strain evidence="13">UK7</strain>
    </source>
</reference>
<dbReference type="SMART" id="SM00827">
    <property type="entry name" value="PKS_AT"/>
    <property type="match status" value="1"/>
</dbReference>
<evidence type="ECO:0000259" key="10">
    <source>
        <dbReference type="PROSITE" id="PS52004"/>
    </source>
</evidence>
<dbReference type="PANTHER" id="PTHR43775:SF21">
    <property type="entry name" value="NON-REDUCING POLYKETIDE SYNTHASE AUSA-RELATED"/>
    <property type="match status" value="1"/>
</dbReference>
<evidence type="ECO:0000313" key="12">
    <source>
        <dbReference type="EMBL" id="CZT12480.1"/>
    </source>
</evidence>
<dbReference type="PROSITE" id="PS00606">
    <property type="entry name" value="KS3_1"/>
    <property type="match status" value="1"/>
</dbReference>
<dbReference type="Pfam" id="PF00109">
    <property type="entry name" value="ketoacyl-synt"/>
    <property type="match status" value="1"/>
</dbReference>
<feature type="region of interest" description="Disordered" evidence="8">
    <location>
        <begin position="1645"/>
        <end position="1669"/>
    </location>
</feature>
<sequence>MPSTALQQEPRVALFGPQVLRWSRESLLSLQNTIQQESRLNFITTTLIQLPALWPALVQNCDISDIGFGGGEKLKELEDFAAGRSIPDPQKLTNIQLAPLTVISQIAEFIQLSSDPDSSKSLSSFVAAQGFCIGFLSAAAVSSSSNYAELERSVSNSVRLAACIGGLLDSQDASNPSSECATAISLRWNTPSDRAYIDTCLDLFPDAYISCVTDDGTLTIGIPKSDQTSFCSRLDEMKISTIDIGLDGWFHHPRNADIAKSLKKFCSGNKELELPDALRLHLPLRSTADAAIITTGPLHEIAIDLVLCKRAHWFQTVQQTVAHFQSKVKLTPMGSQPCIPRSLLPSKLNVKNGIPPHANVTELASGSEEIAVVGMACRFPEADSIEEFWQLLASGKSCIGTIPTGRFDPGDVTREPKLGNYWGNFMSRPDVFDHRFFGFSGREAKSMDPQQRLALQVAYEALESSGYFALSEAEQETEIGCYMGVGAVEYEENIASEDANAFSATGTLRAFISGRISHFFGWTGPSITLDTACSSSSVAIHTACKALLAGECSMALAGGVNVITGPNLYQNLSGASFLNANGSSRAFDAGGNGYCRGEGAGMLILKPLSKALSDCDTILGVISGSAVNQGSNCSSITVPDSQSQSLLYKKALSIARIEPTEVTYVEAHGTGTPVGDPIEYESVRSALTGPLRNQSLFLGSVKDNIGHLEAASGVAGVIKTLLMMQYRTIPKQANFTTLNPSIKALPEEQLEISTSTQQWIAQRHVALVNNYGAAGSNAAIVLREHSNVSQNPRDAIERLQKLPSSTLYPVFLSSKSAGNLQSYINAMKLYLPSTQTSMKDIAYNIARRQNSSFEYRTAFTVKDKEDLISKFSRLTTASIGAEVRTKKHPVIFCFGGQVGSTVTISKGLFDSCDVLRKHLTECNTACEELGLRSIFPDVFLGAPIDDLVTLHCMLLSLQVSFARSWLDCGLQIDSLIGHSFGQLSTLCIAGSISLKDAMRLISGRARLIRDSWGSERGVMISVECERKEIEAVVTLVNSTADFRVDIACYNGPRSYVIAGNTSSMARVEEECRHFKTTRLSNTHGYHSYLADGILQDYRKIAESVTIQPPRIPIETCSAEESWPQYTVEQLVQHTRQPVHFEDAVERIASRLPSAVWLEAGSASPIIAMLRRILCKPGRLDTFIPVNLGDTDARENLANATCQLWKSGSNVQYWPFHRSSGNLYTNINLPPYQFEQTRHWIDYKSPSARSPAAAPNSGVTNQGLNLVSLIKQSDSKGDYLFLVDTSNVVFDLAGRGHAVASYGICPASMYVELAARCAIAIPNSDPGSETVPHVEAVTMSSPLGLGGDSQVFLRLRNTAQNTWGFTLFSSPGLHVDVEDSGALEHASGRIDLVPVFNVDKSIQLLNKFAGISYADRISKSPLATGISGPMVYDLFSNVVDYADYYRGVRSLYALENEAVGFVTLPADRPFSRHPTVCDPIPMDNFLQVAGIHVNCLSPRKEDEIFMCTAVEEVIFSASFMRDKSNSREWTVYSRFELVSKSHITNDIFVYDASSQTLVVAIMGATFKGVSRKSLMRNLGRLNLPRSDSRNPNDNRNSQVINLPRSSSRSSSDGKSDQDSGYHTPEDTLPVEYQNKDLAKYDLSITQSSNETSSRSPHIEEPLQEPDTSNGLDQQLCQMFSDIMEIPLVEIEPTTSLVDIGIDSLLVTEVIAEIQKRFRFGFTQAQFMECTDVCSLGRRIQPHKNVESSQGSSLTKTPSASSSQEIHDHDTAYQKPAGEGLAVVCQDRFAQVKDSYDQHARTTGFTGFCSEVFPLQSRLVVQYVVEAFDSLGCSLQALDCGDKIPTFQYNPQHTKVVRQLHKILEEAGLIKKEGTDQFRRTATPISKVSASTLHSEILAKFPKHASETKLLHSTATRLADCLTGAADPIALLFGNAETRAVLGDVYANAPMFKTGSLLLVQYLASALEHVIGDQEVRILELGAGTGGTTSPLVEQLAGLHGKTKFSYTFTDLSPSLVAAARRKFAKYPFMQYTVLNVEEDPESRFLGAYDIILSTNCIHATKDLVQSTTNIRRMLRANGVLCLVELTRNLFWFDLVFGLLEGWWLSNDGREHALANEQTWKKSLQSAGFNWVDWSQSASMESNILKVITASPAQPAASGSSVASDDEIRDTRQTMVFKSVDGLDLLADIYYPTDAVDSLRKLPVALMIHGGGHIMLSRKDVRAEQTQMLLERGFLPISVDYRLCPETTLLEGPMTDVVDALTWIRTVLPNVPLARRDVRVDGERVVSVGWSTGGHLAMTLAWTSISRGIRAPEAILAFYCPTDYEDVFWTKPNMLVGARDTSTGSLSSDPNSNSNSIYDLDDTIWEAVNDHPITAYNIPPTKPSVGGWLAPTDPRSRLALYMNTHGRALHVLLNGLDKSTRSEPSSPASADIIAVSPLAHVRNGSYSTPTFIIHPREDDLIPWQQAQRTWEAMTGCGIDAELRIVEQVPHLFDLYREYRKNKALVGTVTEGYDFLSRYI</sequence>
<feature type="active site" description="Proton donor; for dehydratase activity" evidence="7">
    <location>
        <position position="1482"/>
    </location>
</feature>
<dbReference type="InterPro" id="IPR013217">
    <property type="entry name" value="Methyltransf_12"/>
</dbReference>
<dbReference type="STRING" id="914237.A0A1E1LPT9"/>
<dbReference type="Gene3D" id="3.40.50.1820">
    <property type="entry name" value="alpha/beta hydrolase"/>
    <property type="match status" value="1"/>
</dbReference>
<dbReference type="PROSITE" id="PS00012">
    <property type="entry name" value="PHOSPHOPANTETHEINE"/>
    <property type="match status" value="1"/>
</dbReference>
<dbReference type="Gene3D" id="3.10.129.110">
    <property type="entry name" value="Polyketide synthase dehydratase"/>
    <property type="match status" value="1"/>
</dbReference>
<keyword evidence="3" id="KW-0597">Phosphoprotein</keyword>
<dbReference type="PROSITE" id="PS50075">
    <property type="entry name" value="CARRIER"/>
    <property type="match status" value="1"/>
</dbReference>
<dbReference type="CDD" id="cd02440">
    <property type="entry name" value="AdoMet_MTases"/>
    <property type="match status" value="1"/>
</dbReference>
<evidence type="ECO:0000256" key="6">
    <source>
        <dbReference type="ARBA" id="ARBA00023268"/>
    </source>
</evidence>
<comment type="pathway">
    <text evidence="1">Secondary metabolite biosynthesis; terpenoid biosynthesis.</text>
</comment>
<dbReference type="EMBL" id="FJUW01000072">
    <property type="protein sequence ID" value="CZT12480.1"/>
    <property type="molecule type" value="Genomic_DNA"/>
</dbReference>
<dbReference type="SUPFAM" id="SSF53901">
    <property type="entry name" value="Thiolase-like"/>
    <property type="match status" value="1"/>
</dbReference>
<evidence type="ECO:0000256" key="3">
    <source>
        <dbReference type="ARBA" id="ARBA00022553"/>
    </source>
</evidence>
<dbReference type="SUPFAM" id="SSF52151">
    <property type="entry name" value="FabD/lysophospholipase-like"/>
    <property type="match status" value="1"/>
</dbReference>
<dbReference type="InterPro" id="IPR042104">
    <property type="entry name" value="PKS_dehydratase_sf"/>
</dbReference>
<dbReference type="InterPro" id="IPR049492">
    <property type="entry name" value="BD-FAE-like_dom"/>
</dbReference>
<dbReference type="InterPro" id="IPR009081">
    <property type="entry name" value="PP-bd_ACP"/>
</dbReference>
<evidence type="ECO:0000256" key="4">
    <source>
        <dbReference type="ARBA" id="ARBA00022603"/>
    </source>
</evidence>
<dbReference type="SMART" id="SM00825">
    <property type="entry name" value="PKS_KS"/>
    <property type="match status" value="1"/>
</dbReference>
<dbReference type="PROSITE" id="PS52019">
    <property type="entry name" value="PKS_MFAS_DH"/>
    <property type="match status" value="1"/>
</dbReference>
<feature type="domain" description="Carrier" evidence="9">
    <location>
        <begin position="1665"/>
        <end position="1742"/>
    </location>
</feature>
<dbReference type="InterPro" id="IPR029058">
    <property type="entry name" value="AB_hydrolase_fold"/>
</dbReference>
<feature type="domain" description="Ketosynthase family 3 (KS3)" evidence="10">
    <location>
        <begin position="367"/>
        <end position="784"/>
    </location>
</feature>
<feature type="region of interest" description="N-terminal hotdog fold" evidence="7">
    <location>
        <begin position="1261"/>
        <end position="1396"/>
    </location>
</feature>